<protein>
    <submittedName>
        <fullName evidence="1">Uncharacterized protein</fullName>
    </submittedName>
</protein>
<gene>
    <name evidence="1" type="ORF">LCGC14_0176220</name>
</gene>
<comment type="caution">
    <text evidence="1">The sequence shown here is derived from an EMBL/GenBank/DDBJ whole genome shotgun (WGS) entry which is preliminary data.</text>
</comment>
<sequence>MNEEELKEQTRLYLQRKMDNYQAKNSPDPEQNECTKCFLTEQMHIKHPINTCANFTKERN</sequence>
<accession>A0A0F9XTW6</accession>
<evidence type="ECO:0000313" key="1">
    <source>
        <dbReference type="EMBL" id="KKN95753.1"/>
    </source>
</evidence>
<proteinExistence type="predicted"/>
<name>A0A0F9XTW6_9ZZZZ</name>
<dbReference type="AlphaFoldDB" id="A0A0F9XTW6"/>
<dbReference type="EMBL" id="LAZR01000069">
    <property type="protein sequence ID" value="KKN95753.1"/>
    <property type="molecule type" value="Genomic_DNA"/>
</dbReference>
<reference evidence="1" key="1">
    <citation type="journal article" date="2015" name="Nature">
        <title>Complex archaea that bridge the gap between prokaryotes and eukaryotes.</title>
        <authorList>
            <person name="Spang A."/>
            <person name="Saw J.H."/>
            <person name="Jorgensen S.L."/>
            <person name="Zaremba-Niedzwiedzka K."/>
            <person name="Martijn J."/>
            <person name="Lind A.E."/>
            <person name="van Eijk R."/>
            <person name="Schleper C."/>
            <person name="Guy L."/>
            <person name="Ettema T.J."/>
        </authorList>
    </citation>
    <scope>NUCLEOTIDE SEQUENCE</scope>
</reference>
<organism evidence="1">
    <name type="scientific">marine sediment metagenome</name>
    <dbReference type="NCBI Taxonomy" id="412755"/>
    <lineage>
        <taxon>unclassified sequences</taxon>
        <taxon>metagenomes</taxon>
        <taxon>ecological metagenomes</taxon>
    </lineage>
</organism>